<keyword evidence="2" id="KW-0964">Secreted</keyword>
<feature type="transmembrane region" description="Helical" evidence="5">
    <location>
        <begin position="2460"/>
        <end position="2480"/>
    </location>
</feature>
<dbReference type="InterPro" id="IPR028994">
    <property type="entry name" value="Integrin_alpha_N"/>
</dbReference>
<protein>
    <recommendedName>
        <fullName evidence="10">Mono(ADP-ribosyl)transferase SpvB</fullName>
    </recommendedName>
</protein>
<keyword evidence="5" id="KW-1133">Transmembrane helix</keyword>
<dbReference type="GO" id="GO:0005576">
    <property type="term" value="C:extracellular region"/>
    <property type="evidence" value="ECO:0007669"/>
    <property type="project" value="UniProtKB-SubCell"/>
</dbReference>
<evidence type="ECO:0000256" key="5">
    <source>
        <dbReference type="SAM" id="Phobius"/>
    </source>
</evidence>
<dbReference type="RefSeq" id="XP_060295523.1">
    <property type="nucleotide sequence ID" value="XM_060440230.1"/>
</dbReference>
<accession>A0AA40DV09</accession>
<dbReference type="SUPFAM" id="SSF69318">
    <property type="entry name" value="Integrin alpha N-terminal domain"/>
    <property type="match status" value="1"/>
</dbReference>
<keyword evidence="5" id="KW-0812">Transmembrane</keyword>
<comment type="caution">
    <text evidence="8">The sequence shown here is derived from an EMBL/GenBank/DDBJ whole genome shotgun (WGS) entry which is preliminary data.</text>
</comment>
<dbReference type="Pfam" id="PF12256">
    <property type="entry name" value="TcdB_toxin_midN"/>
    <property type="match status" value="1"/>
</dbReference>
<sequence length="2482" mass="274183">MTSFNRATIKGGGAFADNLIGVAQKNNPFAKAAANGGESGNDSPAVGDGPGRMIAPGAGRRSLSERFNVKVNAQTGGATCTIPIETSKGRIGAGLALSLEYGSGTATANSVFGMGWRLAGVDSITPKTLTVPTYDDDRDTFVHSSLGDLVPAERPTQTTRVEYWTKPSGQDTFWRTISSTNVVTIYGRGDNDQVFHLLDGLKKVFSWLASEEYDSRGNHVGYVYKAENSAGIRHDRDVFEKAHPPSPQRYLKSILYGNTIPSRSIDNWSNVTRPSEWLFEIIFDYGDHGDERPTAQEEHAWELRPDPFSNYNSGFEIRTYRRCHRVLMFHQFPSELGRQDCLVSSTCFGYETDKRSGASFLQSCVHKGPTPKGETDYWTLSLPPVELSYTTGPPSLAALPVEELDLRMSGLDTPAAQWIDLNGEGAPGVLTKAEGAGWYYQRNLARDGHPQIGEPLPVAVAPSTAQSAATGWHFEDIRGNGLLDVVVVTADGSLRGFYEREEDGGWLNFVPFDSYPMTDDSDAFRSIDLTGSGHADLLRMTPTASGSLVWNPSQGPLGFSASQTAVGAPVLSLDDPMSLIQLCDMSSDGPADIVEIRHGTFGSKVVMGHAPRLAPSDLFSPRRIRSADLTGSGTTDLIYVLPEGGTVVYYNRSGNDWSDGHTVPSFHSLDDASAVDVLDLGAQGGACLCWISDRNASGSGGSGLSTVRYVNLSGPQRPGLLERWSNGLGLETTFTYRPSSSFYVDDEIRGTPWATKLPFPLLCIAQTVTVDRAAQTSSTARYAYHNGYYDYAEKAFRGFQMVETWDAEDFDSSLTASSFQRSPVLTRQWFYVGLARLDEPSSLPWSYDVGTSRHALLASATIPSSGSDSSSAAEEAYRALAGRERRTEVFSADPSDPKAAFPYLISQQNYQVALLQEAPHRIACRVHQREEITADYERTTFKNDQGQLELSLDDSRVQHRLTLQTDSYGNVLLEALVSYGKPSSQLPDPDDQRKQKETILSYTEMAYTNAVEADSYFQAPLIAEVRNYRVFTAVSVQGQDRYAWETLAQHDAGLLRDAVDIPIDVDPYEQIAHVDPKGYRILLAEERTLCTSTDLRGPLPVRQLDEFSIVHQKYQKALTSDLLQKALDGARPAIDAQTLTTQLKCGGYVELGVESGTWWIPSSRAVFGDDDPDGRLKDARAHFYIPDGEIDVYGNVSTREFDKYYLLVRSTTNAVGSTTSFDSDYARLQTVMTTDANKNRVQTALDPLGRSIGAAILGKEGGSIANSLDGFQSEIDQATLEAFFNTLYGETARSLLANASRRTIYDFNSYQQSSISSDEASRPPARVAELTRHDHLGTDAGAASRISVRIKYLDGTGTGIQSALLSSEPDKDGNTTWDFTGWVIDNNKGQPVQKFQPLRAPSHAFQRPGPSAGAQPDLPATTLLRDPLGRIVGILYPDHSWSKTRFTPWTQLEYDAGNTTGIADPATDEDLASHFQRLARSLYFPTWRDKTMADDPSAKGRQAVLQSEVYADAPTATYLDVLGRTIFTETGKGQDMRHARVDYDARGRVSKVRDGLDRTVETAQYDLLGRRLRSNNMDGGRRWLLPDCDGLPLLSWSDRGTRTRFEYDAQRRVKSVWTLSSKAPRAEIEVARKIYGEERPDATSANLHGQLYKCYDQSGLLVNSNFDSATENEEPALEKQEYTTQCRYNALGLPVENTSPDLGRTQREYDIAGRLSALESYDEHGSQATTSSTKNIEYGASNKIVRIEYGDKSRSINVYDERMQRLVATRTVRTTDGRVLQDVSYTYDCLGKVVWTENSASMIMDGTDSVSPAQKYRYDCLGQLTQTTACIQVNPELKQLLPYGSKDTVAGRSSVRYTETHTYDRAGNMLTMRNAPGSGYSGWTRTYTYAEPSCILDGEMSNRLTRTVVGNVTEEYRYDGDAGRHAILGRQRPSARAFSTQRVSADAIPETTWYVYNAEGTRVRKVTERSSRGISGTVSGNNTAVSDNGPRKSKETRYLSMGDIFSVYRGNGTETSRTTKTLCVGDAALGRSPVAVVEHASSSSSSGGTRTLTRYQLSEQLEIDDGAKMVPYQEYSPYGSSTYRAANADAPRAYRFASYWWDTESGLYCCGERYYAPWLGRWTSTDPLGVADGLNLFAYVRNDPINFDDPGGTTKRKKGNKTPSEASVSGGVREQGPAASTSSDNTRASNTSRDDRIYHSEPPPVGKNLKRLWRATMEMRGIAFVHFKVLAGVRAKYAGNFNLEGEKASYWAMTRESAEAHAEHLVHSIWGPSETLVKKVLIFMDVPEKTLKQAGSNVLHHGLGVTPEWTQVLTYIPTLPPLRELLIPWRSLSLTPPGHGYKRIKTYFVDDESLQVFVQGLNEQSRVSESGEEKGLEYAEAEKLIRIDVERIRGERRAEITISAESPVLENTKTPAFELNRQIQMQVAFKGAALDKLTTYNAGLMEYKSRRWYGSMQWCLPSWAGGVVWATMLFHICFIIQN</sequence>
<evidence type="ECO:0000259" key="7">
    <source>
        <dbReference type="Pfam" id="PF12256"/>
    </source>
</evidence>
<organism evidence="8 9">
    <name type="scientific">Lasiosphaeria miniovina</name>
    <dbReference type="NCBI Taxonomy" id="1954250"/>
    <lineage>
        <taxon>Eukaryota</taxon>
        <taxon>Fungi</taxon>
        <taxon>Dikarya</taxon>
        <taxon>Ascomycota</taxon>
        <taxon>Pezizomycotina</taxon>
        <taxon>Sordariomycetes</taxon>
        <taxon>Sordariomycetidae</taxon>
        <taxon>Sordariales</taxon>
        <taxon>Lasiosphaeriaceae</taxon>
        <taxon>Lasiosphaeria</taxon>
    </lineage>
</organism>
<dbReference type="Pfam" id="PF12255">
    <property type="entry name" value="TcdB_toxin_midC"/>
    <property type="match status" value="1"/>
</dbReference>
<dbReference type="InterPro" id="IPR003284">
    <property type="entry name" value="Sal_SpvB"/>
</dbReference>
<dbReference type="EMBL" id="JAUIRO010000005">
    <property type="protein sequence ID" value="KAK0714201.1"/>
    <property type="molecule type" value="Genomic_DNA"/>
</dbReference>
<dbReference type="Gene3D" id="2.180.10.10">
    <property type="entry name" value="RHS repeat-associated core"/>
    <property type="match status" value="1"/>
</dbReference>
<dbReference type="PANTHER" id="PTHR32305">
    <property type="match status" value="1"/>
</dbReference>
<evidence type="ECO:0000256" key="1">
    <source>
        <dbReference type="ARBA" id="ARBA00004613"/>
    </source>
</evidence>
<dbReference type="InterPro" id="IPR050708">
    <property type="entry name" value="T6SS_VgrG/RHS"/>
</dbReference>
<feature type="domain" description="Insecticide toxin TcdB middle/N-terminal" evidence="7">
    <location>
        <begin position="710"/>
        <end position="808"/>
    </location>
</feature>
<dbReference type="InterPro" id="IPR022045">
    <property type="entry name" value="TcdB_toxin_mid/N"/>
</dbReference>
<gene>
    <name evidence="8" type="ORF">B0T26DRAFT_678434</name>
</gene>
<name>A0AA40DV09_9PEZI</name>
<feature type="region of interest" description="Disordered" evidence="4">
    <location>
        <begin position="1968"/>
        <end position="1994"/>
    </location>
</feature>
<evidence type="ECO:0008006" key="10">
    <source>
        <dbReference type="Google" id="ProtNLM"/>
    </source>
</evidence>
<dbReference type="InterPro" id="IPR022385">
    <property type="entry name" value="Rhs_assc_core"/>
</dbReference>
<comment type="subcellular location">
    <subcellularLocation>
        <location evidence="1">Secreted</location>
    </subcellularLocation>
</comment>
<dbReference type="PANTHER" id="PTHR32305:SF15">
    <property type="entry name" value="PROTEIN RHSA-RELATED"/>
    <property type="match status" value="1"/>
</dbReference>
<dbReference type="GeneID" id="85323500"/>
<feature type="region of interest" description="Disordered" evidence="4">
    <location>
        <begin position="33"/>
        <end position="59"/>
    </location>
</feature>
<proteinExistence type="predicted"/>
<keyword evidence="3" id="KW-0843">Virulence</keyword>
<dbReference type="Proteomes" id="UP001172101">
    <property type="component" value="Unassembled WGS sequence"/>
</dbReference>
<evidence type="ECO:0000256" key="3">
    <source>
        <dbReference type="ARBA" id="ARBA00023026"/>
    </source>
</evidence>
<feature type="domain" description="Insecticide toxin TcdB middle/C-terminal" evidence="6">
    <location>
        <begin position="876"/>
        <end position="998"/>
    </location>
</feature>
<feature type="compositionally biased region" description="Polar residues" evidence="4">
    <location>
        <begin position="2178"/>
        <end position="2191"/>
    </location>
</feature>
<evidence type="ECO:0000313" key="8">
    <source>
        <dbReference type="EMBL" id="KAK0714201.1"/>
    </source>
</evidence>
<evidence type="ECO:0000256" key="2">
    <source>
        <dbReference type="ARBA" id="ARBA00022525"/>
    </source>
</evidence>
<keyword evidence="9" id="KW-1185">Reference proteome</keyword>
<dbReference type="InterPro" id="IPR022044">
    <property type="entry name" value="TcdB_toxin_mid/C"/>
</dbReference>
<feature type="compositionally biased region" description="Polar residues" evidence="4">
    <location>
        <begin position="1972"/>
        <end position="1986"/>
    </location>
</feature>
<dbReference type="Pfam" id="PF03534">
    <property type="entry name" value="SpvB"/>
    <property type="match status" value="1"/>
</dbReference>
<evidence type="ECO:0000256" key="4">
    <source>
        <dbReference type="SAM" id="MobiDB-lite"/>
    </source>
</evidence>
<evidence type="ECO:0000313" key="9">
    <source>
        <dbReference type="Proteomes" id="UP001172101"/>
    </source>
</evidence>
<reference evidence="8" key="1">
    <citation type="submission" date="2023-06" db="EMBL/GenBank/DDBJ databases">
        <title>Genome-scale phylogeny and comparative genomics of the fungal order Sordariales.</title>
        <authorList>
            <consortium name="Lawrence Berkeley National Laboratory"/>
            <person name="Hensen N."/>
            <person name="Bonometti L."/>
            <person name="Westerberg I."/>
            <person name="Brannstrom I.O."/>
            <person name="Guillou S."/>
            <person name="Cros-Aarteil S."/>
            <person name="Calhoun S."/>
            <person name="Haridas S."/>
            <person name="Kuo A."/>
            <person name="Mondo S."/>
            <person name="Pangilinan J."/>
            <person name="Riley R."/>
            <person name="LaButti K."/>
            <person name="Andreopoulos B."/>
            <person name="Lipzen A."/>
            <person name="Chen C."/>
            <person name="Yanf M."/>
            <person name="Daum C."/>
            <person name="Ng V."/>
            <person name="Clum A."/>
            <person name="Steindorff A."/>
            <person name="Ohm R."/>
            <person name="Martin F."/>
            <person name="Silar P."/>
            <person name="Natvig D."/>
            <person name="Lalanne C."/>
            <person name="Gautier V."/>
            <person name="Ament-velasquez S.L."/>
            <person name="Kruys A."/>
            <person name="Hutchinson M.I."/>
            <person name="Powell A.J."/>
            <person name="Barry K."/>
            <person name="Miller A.N."/>
            <person name="Grigoriev I.V."/>
            <person name="Debuchy R."/>
            <person name="Gladieux P."/>
            <person name="Thoren M.H."/>
            <person name="Johannesson H."/>
        </authorList>
    </citation>
    <scope>NUCLEOTIDE SEQUENCE</scope>
    <source>
        <strain evidence="8">SMH2392-1A</strain>
    </source>
</reference>
<evidence type="ECO:0000259" key="6">
    <source>
        <dbReference type="Pfam" id="PF12255"/>
    </source>
</evidence>
<dbReference type="GO" id="GO:0005737">
    <property type="term" value="C:cytoplasm"/>
    <property type="evidence" value="ECO:0007669"/>
    <property type="project" value="InterPro"/>
</dbReference>
<dbReference type="NCBIfam" id="TIGR03696">
    <property type="entry name" value="Rhs_assc_core"/>
    <property type="match status" value="1"/>
</dbReference>
<feature type="region of interest" description="Disordered" evidence="4">
    <location>
        <begin position="2148"/>
        <end position="2203"/>
    </location>
</feature>
<keyword evidence="5" id="KW-0472">Membrane</keyword>